<dbReference type="GO" id="GO:0071949">
    <property type="term" value="F:FAD binding"/>
    <property type="evidence" value="ECO:0007669"/>
    <property type="project" value="InterPro"/>
</dbReference>
<evidence type="ECO:0000256" key="2">
    <source>
        <dbReference type="ARBA" id="ARBA00022630"/>
    </source>
</evidence>
<dbReference type="InterPro" id="IPR002938">
    <property type="entry name" value="FAD-bd"/>
</dbReference>
<evidence type="ECO:0000259" key="4">
    <source>
        <dbReference type="Pfam" id="PF01494"/>
    </source>
</evidence>
<evidence type="ECO:0000313" key="6">
    <source>
        <dbReference type="Proteomes" id="UP000294225"/>
    </source>
</evidence>
<accession>A0A4R0IWF7</accession>
<dbReference type="PANTHER" id="PTHR43004">
    <property type="entry name" value="TRK SYSTEM POTASSIUM UPTAKE PROTEIN"/>
    <property type="match status" value="1"/>
</dbReference>
<dbReference type="SUPFAM" id="SSF51905">
    <property type="entry name" value="FAD/NAD(P)-binding domain"/>
    <property type="match status" value="1"/>
</dbReference>
<keyword evidence="2" id="KW-0285">Flavoprotein</keyword>
<dbReference type="Gene3D" id="3.50.50.60">
    <property type="entry name" value="FAD/NAD(P)-binding domain"/>
    <property type="match status" value="1"/>
</dbReference>
<dbReference type="InterPro" id="IPR050641">
    <property type="entry name" value="RIFMO-like"/>
</dbReference>
<dbReference type="Gene3D" id="3.40.30.120">
    <property type="match status" value="1"/>
</dbReference>
<evidence type="ECO:0000313" key="5">
    <source>
        <dbReference type="EMBL" id="TCC33105.1"/>
    </source>
</evidence>
<keyword evidence="3" id="KW-0274">FAD</keyword>
<name>A0A4R0IWF7_9ACTN</name>
<dbReference type="Pfam" id="PF01494">
    <property type="entry name" value="FAD_binding_3"/>
    <property type="match status" value="1"/>
</dbReference>
<dbReference type="RefSeq" id="WP_131499084.1">
    <property type="nucleotide sequence ID" value="NZ_SJKC01000005.1"/>
</dbReference>
<dbReference type="InterPro" id="IPR036188">
    <property type="entry name" value="FAD/NAD-bd_sf"/>
</dbReference>
<sequence length="487" mass="51969">MTRTSVLIVGGGLVGLSAALFLQYHGVDFVLVERRTGASVLPRSRGVHTRTVELYRQIGIEDRVQEAAATALKAGAFGGARHGRNLIEAEGLDLSALHRKGIGGDPSPSTFCFCPQVLLEPVLADLARERGGDLRFGTELTAFAAGPDSVTATIGGEQIEADYLVAADGAGSPVRTELGFGGWTLPPTHRYLNVFVRADLTSIVEGRTFSQCDVANDTVRGIVLAKNNTDEWSFHLEYDDTPPGNPLEQIHAAIGRDDIAVDVLASSTWDTRVHVADEYRRGRVFLAGDAAHQHAPWGGYGANTGIADVHNLAWKLAMVLNGRAAPELLDTYEPERRPRAVLAAQQARLRTDFFARYGIENETNAAEVAEQIDTGAIMTRYNYTDDGYVDVLSGQVGTRLPHGELSSGQSSLDLCGPGFVLLAGPDAPDFGTAVPVHRIGKGTELDGDWAELTGLAADGAVLVRPDQHVAARSDSGLTPANLTTFLP</sequence>
<dbReference type="Pfam" id="PF21274">
    <property type="entry name" value="Rng_hyd_C"/>
    <property type="match status" value="1"/>
</dbReference>
<feature type="domain" description="FAD-binding" evidence="4">
    <location>
        <begin position="3"/>
        <end position="346"/>
    </location>
</feature>
<reference evidence="5 6" key="1">
    <citation type="submission" date="2019-02" db="EMBL/GenBank/DDBJ databases">
        <title>Kribbella capetownensis sp. nov. and Kribbella speibonae sp. nov., isolated from soil.</title>
        <authorList>
            <person name="Curtis S.M."/>
            <person name="Norton I."/>
            <person name="Everest G.J."/>
            <person name="Meyers P.R."/>
        </authorList>
    </citation>
    <scope>NUCLEOTIDE SEQUENCE [LARGE SCALE GENOMIC DNA]</scope>
    <source>
        <strain evidence="5 6">YM55</strain>
    </source>
</reference>
<evidence type="ECO:0000256" key="3">
    <source>
        <dbReference type="ARBA" id="ARBA00022827"/>
    </source>
</evidence>
<dbReference type="EMBL" id="SJKC01000005">
    <property type="protein sequence ID" value="TCC33105.1"/>
    <property type="molecule type" value="Genomic_DNA"/>
</dbReference>
<dbReference type="Gene3D" id="3.30.9.10">
    <property type="entry name" value="D-Amino Acid Oxidase, subunit A, domain 2"/>
    <property type="match status" value="1"/>
</dbReference>
<comment type="cofactor">
    <cofactor evidence="1">
        <name>FAD</name>
        <dbReference type="ChEBI" id="CHEBI:57692"/>
    </cofactor>
</comment>
<dbReference type="PRINTS" id="PR00420">
    <property type="entry name" value="RNGMNOXGNASE"/>
</dbReference>
<gene>
    <name evidence="5" type="ORF">E0H92_33670</name>
</gene>
<protein>
    <submittedName>
        <fullName evidence="5">FAD-binding protein</fullName>
    </submittedName>
</protein>
<dbReference type="AlphaFoldDB" id="A0A4R0IWF7"/>
<evidence type="ECO:0000256" key="1">
    <source>
        <dbReference type="ARBA" id="ARBA00001974"/>
    </source>
</evidence>
<dbReference type="PANTHER" id="PTHR43004:SF19">
    <property type="entry name" value="BINDING MONOOXYGENASE, PUTATIVE (JCVI)-RELATED"/>
    <property type="match status" value="1"/>
</dbReference>
<dbReference type="GO" id="GO:0016709">
    <property type="term" value="F:oxidoreductase activity, acting on paired donors, with incorporation or reduction of molecular oxygen, NAD(P)H as one donor, and incorporation of one atom of oxygen"/>
    <property type="evidence" value="ECO:0007669"/>
    <property type="project" value="UniProtKB-ARBA"/>
</dbReference>
<organism evidence="5 6">
    <name type="scientific">Kribbella speibonae</name>
    <dbReference type="NCBI Taxonomy" id="1572660"/>
    <lineage>
        <taxon>Bacteria</taxon>
        <taxon>Bacillati</taxon>
        <taxon>Actinomycetota</taxon>
        <taxon>Actinomycetes</taxon>
        <taxon>Propionibacteriales</taxon>
        <taxon>Kribbellaceae</taxon>
        <taxon>Kribbella</taxon>
    </lineage>
</organism>
<dbReference type="Proteomes" id="UP000294225">
    <property type="component" value="Unassembled WGS sequence"/>
</dbReference>
<comment type="caution">
    <text evidence="5">The sequence shown here is derived from an EMBL/GenBank/DDBJ whole genome shotgun (WGS) entry which is preliminary data.</text>
</comment>
<proteinExistence type="predicted"/>